<name>A0A0F9N6X7_9ZZZZ</name>
<proteinExistence type="predicted"/>
<dbReference type="AlphaFoldDB" id="A0A0F9N6X7"/>
<comment type="caution">
    <text evidence="1">The sequence shown here is derived from an EMBL/GenBank/DDBJ whole genome shotgun (WGS) entry which is preliminary data.</text>
</comment>
<accession>A0A0F9N6X7</accession>
<sequence>MQHIDGDQERLACRCCGGMTDYDAYCLPCHHQYNESCTRQVEMTKCDYCGFPLDVDGSCIRSKSHEQPTRTL</sequence>
<protein>
    <submittedName>
        <fullName evidence="1">Uncharacterized protein</fullName>
    </submittedName>
</protein>
<gene>
    <name evidence="1" type="ORF">LCGC14_1298640</name>
</gene>
<organism evidence="1">
    <name type="scientific">marine sediment metagenome</name>
    <dbReference type="NCBI Taxonomy" id="412755"/>
    <lineage>
        <taxon>unclassified sequences</taxon>
        <taxon>metagenomes</taxon>
        <taxon>ecological metagenomes</taxon>
    </lineage>
</organism>
<reference evidence="1" key="1">
    <citation type="journal article" date="2015" name="Nature">
        <title>Complex archaea that bridge the gap between prokaryotes and eukaryotes.</title>
        <authorList>
            <person name="Spang A."/>
            <person name="Saw J.H."/>
            <person name="Jorgensen S.L."/>
            <person name="Zaremba-Niedzwiedzka K."/>
            <person name="Martijn J."/>
            <person name="Lind A.E."/>
            <person name="van Eijk R."/>
            <person name="Schleper C."/>
            <person name="Guy L."/>
            <person name="Ettema T.J."/>
        </authorList>
    </citation>
    <scope>NUCLEOTIDE SEQUENCE</scope>
</reference>
<dbReference type="EMBL" id="LAZR01007559">
    <property type="protein sequence ID" value="KKM84490.1"/>
    <property type="molecule type" value="Genomic_DNA"/>
</dbReference>
<evidence type="ECO:0000313" key="1">
    <source>
        <dbReference type="EMBL" id="KKM84490.1"/>
    </source>
</evidence>